<gene>
    <name evidence="24" type="ORF">RHSIM_Rhsim02G0075000</name>
</gene>
<dbReference type="PIRSF" id="PIRSF000641">
    <property type="entry name" value="SRK"/>
    <property type="match status" value="1"/>
</dbReference>
<keyword evidence="9 17" id="KW-0067">ATP-binding</keyword>
<evidence type="ECO:0000256" key="10">
    <source>
        <dbReference type="ARBA" id="ARBA00022989"/>
    </source>
</evidence>
<feature type="compositionally biased region" description="Basic and acidic residues" evidence="19">
    <location>
        <begin position="397"/>
        <end position="409"/>
    </location>
</feature>
<dbReference type="PROSITE" id="PS50011">
    <property type="entry name" value="PROTEIN_KINASE_DOM"/>
    <property type="match status" value="1"/>
</dbReference>
<dbReference type="PROSITE" id="PS50927">
    <property type="entry name" value="BULB_LECTIN"/>
    <property type="match status" value="1"/>
</dbReference>
<dbReference type="Pfam" id="PF00069">
    <property type="entry name" value="Pkinase"/>
    <property type="match status" value="1"/>
</dbReference>
<dbReference type="InterPro" id="IPR051343">
    <property type="entry name" value="G-type_lectin_kinases/EP1-like"/>
</dbReference>
<dbReference type="InterPro" id="IPR001480">
    <property type="entry name" value="Bulb-type_lectin_dom"/>
</dbReference>
<keyword evidence="12" id="KW-1015">Disulfide bond</keyword>
<evidence type="ECO:0000313" key="24">
    <source>
        <dbReference type="EMBL" id="KAF7151190.1"/>
    </source>
</evidence>
<evidence type="ECO:0000256" key="15">
    <source>
        <dbReference type="ARBA" id="ARBA00047899"/>
    </source>
</evidence>
<feature type="region of interest" description="Disordered" evidence="19">
    <location>
        <begin position="386"/>
        <end position="409"/>
    </location>
</feature>
<keyword evidence="11 20" id="KW-0472">Membrane</keyword>
<dbReference type="Gene3D" id="2.90.10.30">
    <property type="match status" value="1"/>
</dbReference>
<evidence type="ECO:0000256" key="21">
    <source>
        <dbReference type="SAM" id="SignalP"/>
    </source>
</evidence>
<keyword evidence="7 17" id="KW-0547">Nucleotide-binding</keyword>
<dbReference type="CDD" id="cd14066">
    <property type="entry name" value="STKc_IRAK"/>
    <property type="match status" value="1"/>
</dbReference>
<keyword evidence="10 20" id="KW-1133">Transmembrane helix</keyword>
<feature type="domain" description="Bulb-type lectin" evidence="23">
    <location>
        <begin position="29"/>
        <end position="150"/>
    </location>
</feature>
<dbReference type="EMBL" id="WJXA01000002">
    <property type="protein sequence ID" value="KAF7151190.1"/>
    <property type="molecule type" value="Genomic_DNA"/>
</dbReference>
<dbReference type="FunFam" id="3.30.200.20:FF:000178">
    <property type="entry name" value="serine/threonine-protein kinase PBS1-like"/>
    <property type="match status" value="1"/>
</dbReference>
<keyword evidence="13" id="KW-0675">Receptor</keyword>
<dbReference type="InterPro" id="IPR008271">
    <property type="entry name" value="Ser/Thr_kinase_AS"/>
</dbReference>
<evidence type="ECO:0000256" key="17">
    <source>
        <dbReference type="PIRNR" id="PIRNR000641"/>
    </source>
</evidence>
<keyword evidence="2 17" id="KW-0723">Serine/threonine-protein kinase</keyword>
<comment type="catalytic activity">
    <reaction evidence="16 17">
        <text>L-seryl-[protein] + ATP = O-phospho-L-seryl-[protein] + ADP + H(+)</text>
        <dbReference type="Rhea" id="RHEA:17989"/>
        <dbReference type="Rhea" id="RHEA-COMP:9863"/>
        <dbReference type="Rhea" id="RHEA-COMP:11604"/>
        <dbReference type="ChEBI" id="CHEBI:15378"/>
        <dbReference type="ChEBI" id="CHEBI:29999"/>
        <dbReference type="ChEBI" id="CHEBI:30616"/>
        <dbReference type="ChEBI" id="CHEBI:83421"/>
        <dbReference type="ChEBI" id="CHEBI:456216"/>
        <dbReference type="EC" id="2.7.11.1"/>
    </reaction>
</comment>
<comment type="subcellular location">
    <subcellularLocation>
        <location evidence="1">Membrane</location>
        <topology evidence="1">Single-pass membrane protein</topology>
    </subcellularLocation>
</comment>
<evidence type="ECO:0000256" key="16">
    <source>
        <dbReference type="ARBA" id="ARBA00048679"/>
    </source>
</evidence>
<dbReference type="GO" id="GO:0016020">
    <property type="term" value="C:membrane"/>
    <property type="evidence" value="ECO:0007669"/>
    <property type="project" value="UniProtKB-SubCell"/>
</dbReference>
<dbReference type="AlphaFoldDB" id="A0A834HF01"/>
<keyword evidence="25" id="KW-1185">Reference proteome</keyword>
<dbReference type="Gene3D" id="3.30.200.20">
    <property type="entry name" value="Phosphorylase Kinase, domain 1"/>
    <property type="match status" value="1"/>
</dbReference>
<evidence type="ECO:0000259" key="23">
    <source>
        <dbReference type="PROSITE" id="PS50927"/>
    </source>
</evidence>
<dbReference type="EC" id="2.7.11.1" evidence="17"/>
<evidence type="ECO:0000256" key="7">
    <source>
        <dbReference type="ARBA" id="ARBA00022741"/>
    </source>
</evidence>
<evidence type="ECO:0000256" key="13">
    <source>
        <dbReference type="ARBA" id="ARBA00023170"/>
    </source>
</evidence>
<feature type="signal peptide" evidence="21">
    <location>
        <begin position="1"/>
        <end position="24"/>
    </location>
</feature>
<dbReference type="Pfam" id="PF01453">
    <property type="entry name" value="B_lectin"/>
    <property type="match status" value="1"/>
</dbReference>
<keyword evidence="4 17" id="KW-0808">Transferase</keyword>
<evidence type="ECO:0000256" key="2">
    <source>
        <dbReference type="ARBA" id="ARBA00022527"/>
    </source>
</evidence>
<comment type="caution">
    <text evidence="24">The sequence shown here is derived from an EMBL/GenBank/DDBJ whole genome shotgun (WGS) entry which is preliminary data.</text>
</comment>
<keyword evidence="3" id="KW-0245">EGF-like domain</keyword>
<evidence type="ECO:0000256" key="14">
    <source>
        <dbReference type="ARBA" id="ARBA00023180"/>
    </source>
</evidence>
<feature type="domain" description="Protein kinase" evidence="22">
    <location>
        <begin position="474"/>
        <end position="778"/>
    </location>
</feature>
<dbReference type="InterPro" id="IPR024171">
    <property type="entry name" value="SRK-like_kinase"/>
</dbReference>
<evidence type="ECO:0000256" key="9">
    <source>
        <dbReference type="ARBA" id="ARBA00022840"/>
    </source>
</evidence>
<evidence type="ECO:0000259" key="22">
    <source>
        <dbReference type="PROSITE" id="PS50011"/>
    </source>
</evidence>
<evidence type="ECO:0000256" key="12">
    <source>
        <dbReference type="ARBA" id="ARBA00023157"/>
    </source>
</evidence>
<evidence type="ECO:0000313" key="25">
    <source>
        <dbReference type="Proteomes" id="UP000626092"/>
    </source>
</evidence>
<accession>A0A834HF01</accession>
<proteinExistence type="inferred from homology"/>
<reference evidence="24" key="1">
    <citation type="submission" date="2019-11" db="EMBL/GenBank/DDBJ databases">
        <authorList>
            <person name="Liu Y."/>
            <person name="Hou J."/>
            <person name="Li T.-Q."/>
            <person name="Guan C.-H."/>
            <person name="Wu X."/>
            <person name="Wu H.-Z."/>
            <person name="Ling F."/>
            <person name="Zhang R."/>
            <person name="Shi X.-G."/>
            <person name="Ren J.-P."/>
            <person name="Chen E.-F."/>
            <person name="Sun J.-M."/>
        </authorList>
    </citation>
    <scope>NUCLEOTIDE SEQUENCE</scope>
    <source>
        <strain evidence="24">Adult_tree_wgs_1</strain>
        <tissue evidence="24">Leaves</tissue>
    </source>
</reference>
<dbReference type="SMART" id="SM00108">
    <property type="entry name" value="B_lectin"/>
    <property type="match status" value="1"/>
</dbReference>
<dbReference type="GO" id="GO:0005524">
    <property type="term" value="F:ATP binding"/>
    <property type="evidence" value="ECO:0007669"/>
    <property type="project" value="UniProtKB-UniRule"/>
</dbReference>
<feature type="compositionally biased region" description="Polar residues" evidence="19">
    <location>
        <begin position="386"/>
        <end position="396"/>
    </location>
</feature>
<dbReference type="PANTHER" id="PTHR47976:SF60">
    <property type="entry name" value="RECEPTOR-LIKE SERINE_THREONINE-PROTEIN KINASE"/>
    <property type="match status" value="1"/>
</dbReference>
<feature type="chain" id="PRO_5032770585" description="Receptor-like serine/threonine-protein kinase" evidence="21">
    <location>
        <begin position="25"/>
        <end position="833"/>
    </location>
</feature>
<dbReference type="PANTHER" id="PTHR47976">
    <property type="entry name" value="G-TYPE LECTIN S-RECEPTOR-LIKE SERINE/THREONINE-PROTEIN KINASE SD2-5"/>
    <property type="match status" value="1"/>
</dbReference>
<keyword evidence="6 21" id="KW-0732">Signal</keyword>
<dbReference type="OrthoDB" id="1530339at2759"/>
<keyword evidence="14" id="KW-0325">Glycoprotein</keyword>
<evidence type="ECO:0000256" key="4">
    <source>
        <dbReference type="ARBA" id="ARBA00022679"/>
    </source>
</evidence>
<evidence type="ECO:0000256" key="1">
    <source>
        <dbReference type="ARBA" id="ARBA00004167"/>
    </source>
</evidence>
<dbReference type="Gene3D" id="1.10.510.10">
    <property type="entry name" value="Transferase(Phosphotransferase) domain 1"/>
    <property type="match status" value="1"/>
</dbReference>
<evidence type="ECO:0000256" key="11">
    <source>
        <dbReference type="ARBA" id="ARBA00023136"/>
    </source>
</evidence>
<dbReference type="PROSITE" id="PS00108">
    <property type="entry name" value="PROTEIN_KINASE_ST"/>
    <property type="match status" value="1"/>
</dbReference>
<protein>
    <recommendedName>
        <fullName evidence="17">Receptor-like serine/threonine-protein kinase</fullName>
        <ecNumber evidence="17">2.7.11.1</ecNumber>
    </recommendedName>
</protein>
<dbReference type="PROSITE" id="PS00107">
    <property type="entry name" value="PROTEIN_KINASE_ATP"/>
    <property type="match status" value="1"/>
</dbReference>
<dbReference type="GO" id="GO:0004674">
    <property type="term" value="F:protein serine/threonine kinase activity"/>
    <property type="evidence" value="ECO:0007669"/>
    <property type="project" value="UniProtKB-KW"/>
</dbReference>
<dbReference type="InterPro" id="IPR011009">
    <property type="entry name" value="Kinase-like_dom_sf"/>
</dbReference>
<dbReference type="SUPFAM" id="SSF51110">
    <property type="entry name" value="alpha-D-mannose-specific plant lectins"/>
    <property type="match status" value="1"/>
</dbReference>
<name>A0A834HF01_RHOSS</name>
<evidence type="ECO:0000256" key="8">
    <source>
        <dbReference type="ARBA" id="ARBA00022777"/>
    </source>
</evidence>
<dbReference type="InterPro" id="IPR017441">
    <property type="entry name" value="Protein_kinase_ATP_BS"/>
</dbReference>
<dbReference type="FunFam" id="1.10.510.10:FF:000621">
    <property type="entry name" value="Serine/threonine-protein kinase"/>
    <property type="match status" value="1"/>
</dbReference>
<keyword evidence="5 20" id="KW-0812">Transmembrane</keyword>
<sequence length="833" mass="90852">MAFSFSPLLIPLLLHLIHLPTSSPQLPPSSPLPDSLSPGFTGTYAAVGKNNVGLLAAGPFSASVTYTSYLAVVHTASSTTVWSASRNSPVRSIATTVRLNATGLYMEDSGGEFEWSTPPFSSPVSLLQLQESGNLVLLDHFNRSLWESFDNPTDTIVSGQRLPVGQSLSMDDYRFTVTNDGGGNAVLTWNGLTYWKLSMNTSAYKVTNLPASYMELNGTGLYLFGGNSSAVVIQLTLGVSEFRIATLDYQGSKIGVCSAMPMSSFQCSCPPGFDHVVINDQMIAGCLPINDSVPSACNASGNGDSNVSTSYLELGDGMDYFLNDFSEPRVRGVNLSSCENLCSLNCSCLGLFHDNSSGSCYLLENHLGSIIASSTTDRMGYIKTQSVTTSAGPNSKNDSRGPRGNELTKKEKPFPIASLVLLPSSGFLLITLVVVGIVWYRKRKSRNSLIELEIDGIPGLPVRFGYKELVVATENFGTQIGSGGFGTVYKGTLPDESTVAVKKITSLGVEGKREFCTEIAIIGNISHANLVKLKGFCARGRQRFLVYEYMNWGSLDRVLFGNGYVLEWEERFKIALGTARGLAYLHSSCEQKIIHCDVKPENILLDDILQVKISDFGISKLLSCEQSGLFTTMRGTRGYLAPDWLSNSPITDKSDVYSYGMVLLEIVRGIKNWSLQMHNGNTENDQSSSPSRLEHSTFFPLFALEMHKQRRYLELVDPRLEGQVTSEEEVEKLVRVALCCVHQDPALRPSMANVVGMFEGGYPVGVPLVESPSFFPFFGQRRTEVPRIEAHNVQNGLVLFPQANASSNCSSKRAHTTRFPTCHRSKSQVLGSP</sequence>
<dbReference type="SUPFAM" id="SSF56112">
    <property type="entry name" value="Protein kinase-like (PK-like)"/>
    <property type="match status" value="1"/>
</dbReference>
<evidence type="ECO:0000256" key="20">
    <source>
        <dbReference type="SAM" id="Phobius"/>
    </source>
</evidence>
<evidence type="ECO:0000256" key="3">
    <source>
        <dbReference type="ARBA" id="ARBA00022536"/>
    </source>
</evidence>
<evidence type="ECO:0000256" key="5">
    <source>
        <dbReference type="ARBA" id="ARBA00022692"/>
    </source>
</evidence>
<evidence type="ECO:0000256" key="6">
    <source>
        <dbReference type="ARBA" id="ARBA00022729"/>
    </source>
</evidence>
<comment type="similarity">
    <text evidence="17">Belongs to the protein kinase superfamily. Ser/Thr protein kinase family.</text>
</comment>
<dbReference type="SMART" id="SM00220">
    <property type="entry name" value="S_TKc"/>
    <property type="match status" value="1"/>
</dbReference>
<evidence type="ECO:0000256" key="18">
    <source>
        <dbReference type="PROSITE-ProRule" id="PRU10141"/>
    </source>
</evidence>
<dbReference type="InterPro" id="IPR000719">
    <property type="entry name" value="Prot_kinase_dom"/>
</dbReference>
<dbReference type="Proteomes" id="UP000626092">
    <property type="component" value="Unassembled WGS sequence"/>
</dbReference>
<feature type="transmembrane region" description="Helical" evidence="20">
    <location>
        <begin position="416"/>
        <end position="440"/>
    </location>
</feature>
<keyword evidence="8 17" id="KW-0418">Kinase</keyword>
<organism evidence="24 25">
    <name type="scientific">Rhododendron simsii</name>
    <name type="common">Sims's rhododendron</name>
    <dbReference type="NCBI Taxonomy" id="118357"/>
    <lineage>
        <taxon>Eukaryota</taxon>
        <taxon>Viridiplantae</taxon>
        <taxon>Streptophyta</taxon>
        <taxon>Embryophyta</taxon>
        <taxon>Tracheophyta</taxon>
        <taxon>Spermatophyta</taxon>
        <taxon>Magnoliopsida</taxon>
        <taxon>eudicotyledons</taxon>
        <taxon>Gunneridae</taxon>
        <taxon>Pentapetalae</taxon>
        <taxon>asterids</taxon>
        <taxon>Ericales</taxon>
        <taxon>Ericaceae</taxon>
        <taxon>Ericoideae</taxon>
        <taxon>Rhodoreae</taxon>
        <taxon>Rhododendron</taxon>
    </lineage>
</organism>
<feature type="binding site" evidence="18">
    <location>
        <position position="503"/>
    </location>
    <ligand>
        <name>ATP</name>
        <dbReference type="ChEBI" id="CHEBI:30616"/>
    </ligand>
</feature>
<dbReference type="InterPro" id="IPR036426">
    <property type="entry name" value="Bulb-type_lectin_dom_sf"/>
</dbReference>
<comment type="catalytic activity">
    <reaction evidence="15 17">
        <text>L-threonyl-[protein] + ATP = O-phospho-L-threonyl-[protein] + ADP + H(+)</text>
        <dbReference type="Rhea" id="RHEA:46608"/>
        <dbReference type="Rhea" id="RHEA-COMP:11060"/>
        <dbReference type="Rhea" id="RHEA-COMP:11605"/>
        <dbReference type="ChEBI" id="CHEBI:15378"/>
        <dbReference type="ChEBI" id="CHEBI:30013"/>
        <dbReference type="ChEBI" id="CHEBI:30616"/>
        <dbReference type="ChEBI" id="CHEBI:61977"/>
        <dbReference type="ChEBI" id="CHEBI:456216"/>
        <dbReference type="EC" id="2.7.11.1"/>
    </reaction>
</comment>
<evidence type="ECO:0000256" key="19">
    <source>
        <dbReference type="SAM" id="MobiDB-lite"/>
    </source>
</evidence>